<gene>
    <name evidence="6" type="primary">tsn9</name>
</gene>
<keyword evidence="2" id="KW-0808">Transferase</keyword>
<organism evidence="6">
    <name type="scientific">Streptomyces longisporoflavus</name>
    <dbReference type="NCBI Taxonomy" id="28044"/>
    <lineage>
        <taxon>Bacteria</taxon>
        <taxon>Bacillati</taxon>
        <taxon>Actinomycetota</taxon>
        <taxon>Actinomycetes</taxon>
        <taxon>Kitasatosporales</taxon>
        <taxon>Streptomycetaceae</taxon>
        <taxon>Streptomyces</taxon>
    </lineage>
</organism>
<sequence>MCAGEVGDGMDSPNIHILSVRTALPGPPVDNVALAHRLGVGDSWARWAETGVGIRSRHLARDLESGEITHTLADLGEAAAREALAAAGLDAQDVDLLVMGTSMPDMLMPATVNIVADRLGIDGVPSYQVQSGCAGVVQAMEIAVQRLAGGSARTALVLGGDTWVKHFDPSGDIKHLSPAELVSMALAGDGAGCAVLSVEPRPGAAVVRRVRTRLVGGLPPAQTVEWFGAHAGTGAPAVTDDRGAVETQVPVLAAEAWRELLDDVGWKDSDVDAVLPPQHSGRVTERVCELLGVAESSVTSRVEETGNNGNGLLLFQLERALAGLGSGGRVVGLTVEATEWVRGGIAVEVL</sequence>
<feature type="domain" description="Beta-ketoacyl-[acyl-carrier-protein] synthase III N-terminal" evidence="5">
    <location>
        <begin position="129"/>
        <end position="204"/>
    </location>
</feature>
<accession>D7F1M6</accession>
<dbReference type="SUPFAM" id="SSF53901">
    <property type="entry name" value="Thiolase-like"/>
    <property type="match status" value="2"/>
</dbReference>
<evidence type="ECO:0000256" key="2">
    <source>
        <dbReference type="ARBA" id="ARBA00022679"/>
    </source>
</evidence>
<dbReference type="AlphaFoldDB" id="D7F1M6"/>
<dbReference type="PANTHER" id="PTHR34069:SF2">
    <property type="entry name" value="BETA-KETOACYL-[ACYL-CARRIER-PROTEIN] SYNTHASE III"/>
    <property type="match status" value="1"/>
</dbReference>
<dbReference type="InterPro" id="IPR013751">
    <property type="entry name" value="ACP_syn_III_N"/>
</dbReference>
<dbReference type="GO" id="GO:0006633">
    <property type="term" value="P:fatty acid biosynthetic process"/>
    <property type="evidence" value="ECO:0007669"/>
    <property type="project" value="InterPro"/>
</dbReference>
<dbReference type="Pfam" id="PF08545">
    <property type="entry name" value="ACP_syn_III"/>
    <property type="match status" value="1"/>
</dbReference>
<evidence type="ECO:0000256" key="1">
    <source>
        <dbReference type="ARBA" id="ARBA00022490"/>
    </source>
</evidence>
<name>D7F1M6_9ACTN</name>
<dbReference type="InterPro" id="IPR013747">
    <property type="entry name" value="ACP_syn_III_C"/>
</dbReference>
<dbReference type="InterPro" id="IPR016039">
    <property type="entry name" value="Thiolase-like"/>
</dbReference>
<evidence type="ECO:0000256" key="3">
    <source>
        <dbReference type="ARBA" id="ARBA00023315"/>
    </source>
</evidence>
<evidence type="ECO:0000259" key="5">
    <source>
        <dbReference type="Pfam" id="PF08545"/>
    </source>
</evidence>
<dbReference type="GO" id="GO:0044550">
    <property type="term" value="P:secondary metabolite biosynthetic process"/>
    <property type="evidence" value="ECO:0007669"/>
    <property type="project" value="TreeGrafter"/>
</dbReference>
<evidence type="ECO:0000259" key="4">
    <source>
        <dbReference type="Pfam" id="PF08541"/>
    </source>
</evidence>
<dbReference type="Pfam" id="PF08541">
    <property type="entry name" value="ACP_syn_III_C"/>
    <property type="match status" value="1"/>
</dbReference>
<protein>
    <submittedName>
        <fullName evidence="6">Putative 3-oxoacyl-ACP synthase III</fullName>
    </submittedName>
</protein>
<dbReference type="Gene3D" id="3.40.47.10">
    <property type="match status" value="2"/>
</dbReference>
<keyword evidence="3" id="KW-0012">Acyltransferase</keyword>
<dbReference type="GO" id="GO:0004315">
    <property type="term" value="F:3-oxoacyl-[acyl-carrier-protein] synthase activity"/>
    <property type="evidence" value="ECO:0007669"/>
    <property type="project" value="InterPro"/>
</dbReference>
<dbReference type="EMBL" id="FJ462704">
    <property type="protein sequence ID" value="ACR50779.1"/>
    <property type="molecule type" value="Genomic_DNA"/>
</dbReference>
<evidence type="ECO:0000313" key="6">
    <source>
        <dbReference type="EMBL" id="ACR50779.1"/>
    </source>
</evidence>
<keyword evidence="1" id="KW-0963">Cytoplasm</keyword>
<feature type="domain" description="Beta-ketoacyl-[acyl-carrier-protein] synthase III C-terminal" evidence="4">
    <location>
        <begin position="261"/>
        <end position="330"/>
    </location>
</feature>
<reference evidence="6" key="1">
    <citation type="submission" date="2008-11" db="EMBL/GenBank/DDBJ databases">
        <title>Different origins of the tetronate ring in near mirror-image antibiotics:evidence for convergent evolution?</title>
        <authorList>
            <person name="Demydchuk Y.A."/>
            <person name="Sun Y."/>
            <person name="Leadlay P.F."/>
        </authorList>
    </citation>
    <scope>NUCLEOTIDE SEQUENCE</scope>
    <source>
        <strain evidence="6">NCIMB 11426</strain>
    </source>
</reference>
<proteinExistence type="predicted"/>
<dbReference type="PANTHER" id="PTHR34069">
    <property type="entry name" value="3-OXOACYL-[ACYL-CARRIER-PROTEIN] SYNTHASE 3"/>
    <property type="match status" value="1"/>
</dbReference>